<gene>
    <name evidence="2" type="ORF">NDN08_007734</name>
</gene>
<evidence type="ECO:0000256" key="1">
    <source>
        <dbReference type="SAM" id="MobiDB-lite"/>
    </source>
</evidence>
<name>A0AAV8UYD3_9RHOD</name>
<feature type="region of interest" description="Disordered" evidence="1">
    <location>
        <begin position="1"/>
        <end position="82"/>
    </location>
</feature>
<feature type="compositionally biased region" description="Basic and acidic residues" evidence="1">
    <location>
        <begin position="57"/>
        <end position="80"/>
    </location>
</feature>
<evidence type="ECO:0000313" key="2">
    <source>
        <dbReference type="EMBL" id="KAJ8907624.1"/>
    </source>
</evidence>
<accession>A0AAV8UYD3</accession>
<keyword evidence="3" id="KW-1185">Reference proteome</keyword>
<dbReference type="EMBL" id="JAMWBK010000002">
    <property type="protein sequence ID" value="KAJ8907624.1"/>
    <property type="molecule type" value="Genomic_DNA"/>
</dbReference>
<evidence type="ECO:0008006" key="4">
    <source>
        <dbReference type="Google" id="ProtNLM"/>
    </source>
</evidence>
<organism evidence="2 3">
    <name type="scientific">Rhodosorus marinus</name>
    <dbReference type="NCBI Taxonomy" id="101924"/>
    <lineage>
        <taxon>Eukaryota</taxon>
        <taxon>Rhodophyta</taxon>
        <taxon>Stylonematophyceae</taxon>
        <taxon>Stylonematales</taxon>
        <taxon>Stylonemataceae</taxon>
        <taxon>Rhodosorus</taxon>
    </lineage>
</organism>
<protein>
    <recommendedName>
        <fullName evidence="4">RNA polymerase II-associated protein 1 N-terminal domain-containing protein</fullName>
    </recommendedName>
</protein>
<comment type="caution">
    <text evidence="2">The sequence shown here is derived from an EMBL/GenBank/DDBJ whole genome shotgun (WGS) entry which is preliminary data.</text>
</comment>
<proteinExistence type="predicted"/>
<dbReference type="AlphaFoldDB" id="A0AAV8UYD3"/>
<dbReference type="Proteomes" id="UP001157974">
    <property type="component" value="Unassembled WGS sequence"/>
</dbReference>
<feature type="region of interest" description="Disordered" evidence="1">
    <location>
        <begin position="159"/>
        <end position="178"/>
    </location>
</feature>
<feature type="region of interest" description="Disordered" evidence="1">
    <location>
        <begin position="112"/>
        <end position="142"/>
    </location>
</feature>
<feature type="compositionally biased region" description="Basic and acidic residues" evidence="1">
    <location>
        <begin position="159"/>
        <end position="172"/>
    </location>
</feature>
<sequence>MSSQPKKRQRLAGSSAESLKIDNFFKPVGSNASVKAQHSPIKSDDSKSGQQGLVPQEKSERELGADREFNADRKEMESKQSRVRAIARESNVLVAKRKPVEHVLRAGERCSDASGIEPENLSENQDLSISGIDDPPTTEDDMDVDVDAELEASLIDQNLDRFGRASRNDPKQPRRSVRLQAVEQQQFEESLDTAILAPLLSSATAKKNSKLSIADVVRKRNMQNRLLMDIQSMKQRSLELSQDSVPESDETVVDDDEMKEVIEKSEMLLRKASDDIEGQEEGMMFFSGHQTSVPIDLVVREFLDEAESSVHPAVMHLRAILKHPAVEATYEARGWLPTPKFLLLLCQSTRCPASVARFLFHLCAYGDGSASMGAPVRAYRCLQVLIAGGEVNDSIPSSVDNAPGDFSDLQDPLCEQFLSTELLLKVFENNGALLDGCMEKSLSRAHEGLNYGDPDHDLSYNLALVFQIFHQSCRKHLLLPSTDSLEANYADVHALVVLCVKALACPVGQKLLGCLPSLVVRELLECFPEPVWEQHCRSLAGRLAVITTIRDQQGEIVSALFATHSKRLEELRTIISLVYLRMWINGPANLPVPATDTSPLPSGPRAILEEMLDHVKGIQKLPEDTNLRWISSVLFFAKLCRVEHVSMDLYPLLVRSMQDLKSSLSKFADTDAYQARIRITTLLAVLDILTINENTYSSGKQVSIIDAFARNN</sequence>
<feature type="compositionally biased region" description="Basic residues" evidence="1">
    <location>
        <begin position="1"/>
        <end position="10"/>
    </location>
</feature>
<evidence type="ECO:0000313" key="3">
    <source>
        <dbReference type="Proteomes" id="UP001157974"/>
    </source>
</evidence>
<reference evidence="2 3" key="1">
    <citation type="journal article" date="2023" name="Nat. Commun.">
        <title>Origin of minicircular mitochondrial genomes in red algae.</title>
        <authorList>
            <person name="Lee Y."/>
            <person name="Cho C.H."/>
            <person name="Lee Y.M."/>
            <person name="Park S.I."/>
            <person name="Yang J.H."/>
            <person name="West J.A."/>
            <person name="Bhattacharya D."/>
            <person name="Yoon H.S."/>
        </authorList>
    </citation>
    <scope>NUCLEOTIDE SEQUENCE [LARGE SCALE GENOMIC DNA]</scope>
    <source>
        <strain evidence="2 3">CCMP1338</strain>
        <tissue evidence="2">Whole cell</tissue>
    </source>
</reference>